<dbReference type="EMBL" id="LXQA010005513">
    <property type="protein sequence ID" value="MCH83636.1"/>
    <property type="molecule type" value="Genomic_DNA"/>
</dbReference>
<gene>
    <name evidence="1" type="ORF">A2U01_0004462</name>
</gene>
<sequence>IVVPVALARDVLFQWLAVHSAQHPHQHGIRITSAVTLAIPISSSADSVAAVTQNQVRKTPDSGMLKCNIDVHFLKSKIVMVQTCVYEMIRGTLFELRHCESMGVIYHMNPTLGD</sequence>
<organism evidence="1 2">
    <name type="scientific">Trifolium medium</name>
    <dbReference type="NCBI Taxonomy" id="97028"/>
    <lineage>
        <taxon>Eukaryota</taxon>
        <taxon>Viridiplantae</taxon>
        <taxon>Streptophyta</taxon>
        <taxon>Embryophyta</taxon>
        <taxon>Tracheophyta</taxon>
        <taxon>Spermatophyta</taxon>
        <taxon>Magnoliopsida</taxon>
        <taxon>eudicotyledons</taxon>
        <taxon>Gunneridae</taxon>
        <taxon>Pentapetalae</taxon>
        <taxon>rosids</taxon>
        <taxon>fabids</taxon>
        <taxon>Fabales</taxon>
        <taxon>Fabaceae</taxon>
        <taxon>Papilionoideae</taxon>
        <taxon>50 kb inversion clade</taxon>
        <taxon>NPAAA clade</taxon>
        <taxon>Hologalegina</taxon>
        <taxon>IRL clade</taxon>
        <taxon>Trifolieae</taxon>
        <taxon>Trifolium</taxon>
    </lineage>
</organism>
<accession>A0A392M892</accession>
<evidence type="ECO:0000313" key="2">
    <source>
        <dbReference type="Proteomes" id="UP000265520"/>
    </source>
</evidence>
<comment type="caution">
    <text evidence="1">The sequence shown here is derived from an EMBL/GenBank/DDBJ whole genome shotgun (WGS) entry which is preliminary data.</text>
</comment>
<dbReference type="Proteomes" id="UP000265520">
    <property type="component" value="Unassembled WGS sequence"/>
</dbReference>
<name>A0A392M892_9FABA</name>
<proteinExistence type="predicted"/>
<keyword evidence="2" id="KW-1185">Reference proteome</keyword>
<dbReference type="AlphaFoldDB" id="A0A392M892"/>
<protein>
    <submittedName>
        <fullName evidence="1">Uncharacterized protein</fullName>
    </submittedName>
</protein>
<reference evidence="1 2" key="1">
    <citation type="journal article" date="2018" name="Front. Plant Sci.">
        <title>Red Clover (Trifolium pratense) and Zigzag Clover (T. medium) - A Picture of Genomic Similarities and Differences.</title>
        <authorList>
            <person name="Dluhosova J."/>
            <person name="Istvanek J."/>
            <person name="Nedelnik J."/>
            <person name="Repkova J."/>
        </authorList>
    </citation>
    <scope>NUCLEOTIDE SEQUENCE [LARGE SCALE GENOMIC DNA]</scope>
    <source>
        <strain evidence="2">cv. 10/8</strain>
        <tissue evidence="1">Leaf</tissue>
    </source>
</reference>
<feature type="non-terminal residue" evidence="1">
    <location>
        <position position="1"/>
    </location>
</feature>
<evidence type="ECO:0000313" key="1">
    <source>
        <dbReference type="EMBL" id="MCH83636.1"/>
    </source>
</evidence>